<gene>
    <name evidence="1" type="ORF">SAMN05216553_10934</name>
</gene>
<proteinExistence type="predicted"/>
<reference evidence="2" key="1">
    <citation type="submission" date="2016-10" db="EMBL/GenBank/DDBJ databases">
        <authorList>
            <person name="Varghese N."/>
            <person name="Submissions S."/>
        </authorList>
    </citation>
    <scope>NUCLEOTIDE SEQUENCE [LARGE SCALE GENOMIC DNA]</scope>
    <source>
        <strain evidence="2">CGMCC 4.3506</strain>
    </source>
</reference>
<name>A0A1G7V6Z1_9PSEU</name>
<organism evidence="1 2">
    <name type="scientific">Lentzea fradiae</name>
    <dbReference type="NCBI Taxonomy" id="200378"/>
    <lineage>
        <taxon>Bacteria</taxon>
        <taxon>Bacillati</taxon>
        <taxon>Actinomycetota</taxon>
        <taxon>Actinomycetes</taxon>
        <taxon>Pseudonocardiales</taxon>
        <taxon>Pseudonocardiaceae</taxon>
        <taxon>Lentzea</taxon>
    </lineage>
</organism>
<dbReference type="AlphaFoldDB" id="A0A1G7V6Z1"/>
<dbReference type="STRING" id="200378.SAMN05216553_10934"/>
<dbReference type="Proteomes" id="UP000199623">
    <property type="component" value="Unassembled WGS sequence"/>
</dbReference>
<evidence type="ECO:0000313" key="2">
    <source>
        <dbReference type="Proteomes" id="UP000199623"/>
    </source>
</evidence>
<dbReference type="EMBL" id="FNCC01000009">
    <property type="protein sequence ID" value="SDG55271.1"/>
    <property type="molecule type" value="Genomic_DNA"/>
</dbReference>
<sequence length="59" mass="6808">MSTRNFYEEFASEEDLLRELHDSVNAKALQRVRSAWAELIEAEALRAAQRAWLRSGRTG</sequence>
<protein>
    <submittedName>
        <fullName evidence="1">Uncharacterized protein</fullName>
    </submittedName>
</protein>
<accession>A0A1G7V6Z1</accession>
<evidence type="ECO:0000313" key="1">
    <source>
        <dbReference type="EMBL" id="SDG55271.1"/>
    </source>
</evidence>
<dbReference type="Gene3D" id="1.10.357.10">
    <property type="entry name" value="Tetracycline Repressor, domain 2"/>
    <property type="match status" value="1"/>
</dbReference>
<dbReference type="RefSeq" id="WP_090051695.1">
    <property type="nucleotide sequence ID" value="NZ_FNCC01000009.1"/>
</dbReference>
<keyword evidence="2" id="KW-1185">Reference proteome</keyword>